<organism evidence="1 2">
    <name type="scientific">Caerostris extrusa</name>
    <name type="common">Bark spider</name>
    <name type="synonym">Caerostris bankana</name>
    <dbReference type="NCBI Taxonomy" id="172846"/>
    <lineage>
        <taxon>Eukaryota</taxon>
        <taxon>Metazoa</taxon>
        <taxon>Ecdysozoa</taxon>
        <taxon>Arthropoda</taxon>
        <taxon>Chelicerata</taxon>
        <taxon>Arachnida</taxon>
        <taxon>Araneae</taxon>
        <taxon>Araneomorphae</taxon>
        <taxon>Entelegynae</taxon>
        <taxon>Araneoidea</taxon>
        <taxon>Araneidae</taxon>
        <taxon>Caerostris</taxon>
    </lineage>
</organism>
<dbReference type="EMBL" id="BPLR01007218">
    <property type="protein sequence ID" value="GIY15255.1"/>
    <property type="molecule type" value="Genomic_DNA"/>
</dbReference>
<evidence type="ECO:0000313" key="1">
    <source>
        <dbReference type="EMBL" id="GIY15255.1"/>
    </source>
</evidence>
<dbReference type="Proteomes" id="UP001054945">
    <property type="component" value="Unassembled WGS sequence"/>
</dbReference>
<gene>
    <name evidence="1" type="ORF">CEXT_784431</name>
</gene>
<sequence length="125" mass="14795">MPTIASALESLVLKRGEFWSIIIVLVLEVLRFLQREREEASTFPSSKSEIYQLIIYLHWIIIRKFVFWQYFFWEDERSHGQRPKGLHFLCIQIVDFAKVPDSVQQDESLLLTSRTGGELEMKSPY</sequence>
<dbReference type="AlphaFoldDB" id="A0AAV4R0J1"/>
<proteinExistence type="predicted"/>
<name>A0AAV4R0J1_CAEEX</name>
<evidence type="ECO:0000313" key="2">
    <source>
        <dbReference type="Proteomes" id="UP001054945"/>
    </source>
</evidence>
<protein>
    <submittedName>
        <fullName evidence="1">Uncharacterized protein</fullName>
    </submittedName>
</protein>
<accession>A0AAV4R0J1</accession>
<reference evidence="1 2" key="1">
    <citation type="submission" date="2021-06" db="EMBL/GenBank/DDBJ databases">
        <title>Caerostris extrusa draft genome.</title>
        <authorList>
            <person name="Kono N."/>
            <person name="Arakawa K."/>
        </authorList>
    </citation>
    <scope>NUCLEOTIDE SEQUENCE [LARGE SCALE GENOMIC DNA]</scope>
</reference>
<keyword evidence="2" id="KW-1185">Reference proteome</keyword>
<comment type="caution">
    <text evidence="1">The sequence shown here is derived from an EMBL/GenBank/DDBJ whole genome shotgun (WGS) entry which is preliminary data.</text>
</comment>